<dbReference type="EMBL" id="JBEDUW010000005">
    <property type="protein sequence ID" value="KAK9930646.1"/>
    <property type="molecule type" value="Genomic_DNA"/>
</dbReference>
<protein>
    <submittedName>
        <fullName evidence="2">Uncharacterized protein</fullName>
    </submittedName>
</protein>
<proteinExistence type="predicted"/>
<comment type="caution">
    <text evidence="2">The sequence shown here is derived from an EMBL/GenBank/DDBJ whole genome shotgun (WGS) entry which is preliminary data.</text>
</comment>
<reference evidence="2 3" key="1">
    <citation type="journal article" date="2023" name="G3 (Bethesda)">
        <title>A chromosome-length genome assembly and annotation of blackberry (Rubus argutus, cv. 'Hillquist').</title>
        <authorList>
            <person name="Bruna T."/>
            <person name="Aryal R."/>
            <person name="Dudchenko O."/>
            <person name="Sargent D.J."/>
            <person name="Mead D."/>
            <person name="Buti M."/>
            <person name="Cavallini A."/>
            <person name="Hytonen T."/>
            <person name="Andres J."/>
            <person name="Pham M."/>
            <person name="Weisz D."/>
            <person name="Mascagni F."/>
            <person name="Usai G."/>
            <person name="Natali L."/>
            <person name="Bassil N."/>
            <person name="Fernandez G.E."/>
            <person name="Lomsadze A."/>
            <person name="Armour M."/>
            <person name="Olukolu B."/>
            <person name="Poorten T."/>
            <person name="Britton C."/>
            <person name="Davik J."/>
            <person name="Ashrafi H."/>
            <person name="Aiden E.L."/>
            <person name="Borodovsky M."/>
            <person name="Worthington M."/>
        </authorList>
    </citation>
    <scope>NUCLEOTIDE SEQUENCE [LARGE SCALE GENOMIC DNA]</scope>
    <source>
        <strain evidence="2">PI 553951</strain>
    </source>
</reference>
<evidence type="ECO:0000313" key="2">
    <source>
        <dbReference type="EMBL" id="KAK9930646.1"/>
    </source>
</evidence>
<gene>
    <name evidence="2" type="ORF">M0R45_027679</name>
</gene>
<evidence type="ECO:0000313" key="3">
    <source>
        <dbReference type="Proteomes" id="UP001457282"/>
    </source>
</evidence>
<keyword evidence="1" id="KW-0472">Membrane</keyword>
<dbReference type="Proteomes" id="UP001457282">
    <property type="component" value="Unassembled WGS sequence"/>
</dbReference>
<name>A0AAW1X148_RUBAR</name>
<organism evidence="2 3">
    <name type="scientific">Rubus argutus</name>
    <name type="common">Southern blackberry</name>
    <dbReference type="NCBI Taxonomy" id="59490"/>
    <lineage>
        <taxon>Eukaryota</taxon>
        <taxon>Viridiplantae</taxon>
        <taxon>Streptophyta</taxon>
        <taxon>Embryophyta</taxon>
        <taxon>Tracheophyta</taxon>
        <taxon>Spermatophyta</taxon>
        <taxon>Magnoliopsida</taxon>
        <taxon>eudicotyledons</taxon>
        <taxon>Gunneridae</taxon>
        <taxon>Pentapetalae</taxon>
        <taxon>rosids</taxon>
        <taxon>fabids</taxon>
        <taxon>Rosales</taxon>
        <taxon>Rosaceae</taxon>
        <taxon>Rosoideae</taxon>
        <taxon>Rosoideae incertae sedis</taxon>
        <taxon>Rubus</taxon>
    </lineage>
</organism>
<dbReference type="AlphaFoldDB" id="A0AAW1X148"/>
<sequence>MHIRQGNSAEIPLPPSLLDDANWLGIAICAFTLLVGCAPMIKTRVLAVIFLIPKYNGVTCRLDCDGHVLHKWRPFTEFDDSGFAKDVTWFLYLPRSGIWLKSWRQCKLARATFSWSSQYFAMQNCALGLVYKKDVDRTSCAHTGLQRITLNGLELLEATVSCALLIEEDEKQLIPFI</sequence>
<feature type="transmembrane region" description="Helical" evidence="1">
    <location>
        <begin position="23"/>
        <end position="41"/>
    </location>
</feature>
<evidence type="ECO:0000256" key="1">
    <source>
        <dbReference type="SAM" id="Phobius"/>
    </source>
</evidence>
<keyword evidence="1" id="KW-1133">Transmembrane helix</keyword>
<accession>A0AAW1X148</accession>
<keyword evidence="3" id="KW-1185">Reference proteome</keyword>
<keyword evidence="1" id="KW-0812">Transmembrane</keyword>